<dbReference type="AlphaFoldDB" id="A0A396FPU2"/>
<sequence length="97" mass="11661">MIKCECSERIGSVINSYQLYEEIKMFFEEQVKEGRFSEVPVEKPYCNGFEWKADKWYKCICCGCLWEFKYPDFPAKGFVRKFADGIYHQKEIGKHEY</sequence>
<dbReference type="Proteomes" id="UP001197847">
    <property type="component" value="Unassembled WGS sequence"/>
</dbReference>
<dbReference type="GeneID" id="86987733"/>
<reference evidence="2" key="5">
    <citation type="submission" date="2023-01" db="EMBL/GenBank/DDBJ databases">
        <title>Human gut microbiome strain richness.</title>
        <authorList>
            <person name="Chen-Liaw A."/>
        </authorList>
    </citation>
    <scope>NUCLEOTIDE SEQUENCE</scope>
    <source>
        <strain evidence="2">1001283st1_D2_1001283B150209_150212</strain>
    </source>
</reference>
<dbReference type="EMBL" id="VSTG01000020">
    <property type="protein sequence ID" value="TYL56383.1"/>
    <property type="molecule type" value="Genomic_DNA"/>
</dbReference>
<reference evidence="6 7" key="1">
    <citation type="submission" date="2018-08" db="EMBL/GenBank/DDBJ databases">
        <title>A genome reference for cultivated species of the human gut microbiota.</title>
        <authorList>
            <person name="Zou Y."/>
            <person name="Xue W."/>
            <person name="Luo G."/>
        </authorList>
    </citation>
    <scope>NUCLEOTIDE SEQUENCE [LARGE SCALE GENOMIC DNA]</scope>
    <source>
        <strain evidence="3 7">AF06-19</strain>
        <strain evidence="4 6">AF36-2BH</strain>
    </source>
</reference>
<reference evidence="5 8" key="2">
    <citation type="submission" date="2019-08" db="EMBL/GenBank/DDBJ databases">
        <authorList>
            <person name="Duncan S."/>
            <person name="Walker A."/>
        </authorList>
    </citation>
    <scope>NUCLEOTIDE SEQUENCE [LARGE SCALE GENOMIC DNA]</scope>
    <source>
        <strain evidence="5 8">L2-21</strain>
    </source>
</reference>
<dbReference type="EMBL" id="QSAZ01000003">
    <property type="protein sequence ID" value="RGW88420.1"/>
    <property type="molecule type" value="Genomic_DNA"/>
</dbReference>
<gene>
    <name evidence="4" type="ORF">DW001_13670</name>
    <name evidence="3" type="ORF">DWV45_03310</name>
    <name evidence="5" type="ORF">FYL37_12670</name>
    <name evidence="1" type="ORF">LK487_03025</name>
    <name evidence="2" type="ORF">PNE45_10780</name>
</gene>
<dbReference type="EMBL" id="QRPB01000020">
    <property type="protein sequence ID" value="RHL76474.1"/>
    <property type="molecule type" value="Genomic_DNA"/>
</dbReference>
<dbReference type="Proteomes" id="UP000266698">
    <property type="component" value="Unassembled WGS sequence"/>
</dbReference>
<evidence type="ECO:0000313" key="3">
    <source>
        <dbReference type="EMBL" id="RGW88420.1"/>
    </source>
</evidence>
<evidence type="ECO:0000313" key="4">
    <source>
        <dbReference type="EMBL" id="RHL76474.1"/>
    </source>
</evidence>
<dbReference type="EMBL" id="JAJFBX010000002">
    <property type="protein sequence ID" value="MCC2746017.1"/>
    <property type="molecule type" value="Genomic_DNA"/>
</dbReference>
<protein>
    <submittedName>
        <fullName evidence="4">Uncharacterized protein</fullName>
    </submittedName>
</protein>
<evidence type="ECO:0000313" key="8">
    <source>
        <dbReference type="Proteomes" id="UP000324325"/>
    </source>
</evidence>
<evidence type="ECO:0000313" key="7">
    <source>
        <dbReference type="Proteomes" id="UP000283683"/>
    </source>
</evidence>
<comment type="caution">
    <text evidence="4">The sequence shown here is derived from an EMBL/GenBank/DDBJ whole genome shotgun (WGS) entry which is preliminary data.</text>
</comment>
<dbReference type="Proteomes" id="UP000324325">
    <property type="component" value="Unassembled WGS sequence"/>
</dbReference>
<reference evidence="1" key="4">
    <citation type="submission" date="2021-10" db="EMBL/GenBank/DDBJ databases">
        <title>Collection of gut derived symbiotic bacterial strains cultured from healthy donors.</title>
        <authorList>
            <person name="Lin H."/>
            <person name="Littmann E."/>
            <person name="Claire K."/>
            <person name="Pamer E."/>
        </authorList>
    </citation>
    <scope>NUCLEOTIDE SEQUENCE</scope>
    <source>
        <strain evidence="1">MSK.22.92</strain>
    </source>
</reference>
<organism evidence="4 6">
    <name type="scientific">Agathobacter rectalis</name>
    <dbReference type="NCBI Taxonomy" id="39491"/>
    <lineage>
        <taxon>Bacteria</taxon>
        <taxon>Bacillati</taxon>
        <taxon>Bacillota</taxon>
        <taxon>Clostridia</taxon>
        <taxon>Lachnospirales</taxon>
        <taxon>Lachnospiraceae</taxon>
        <taxon>Agathobacter</taxon>
    </lineage>
</organism>
<dbReference type="Proteomes" id="UP001212823">
    <property type="component" value="Unassembled WGS sequence"/>
</dbReference>
<evidence type="ECO:0000313" key="1">
    <source>
        <dbReference type="EMBL" id="MCC2746017.1"/>
    </source>
</evidence>
<dbReference type="EMBL" id="JAQLYE010000019">
    <property type="protein sequence ID" value="MDB8018516.1"/>
    <property type="molecule type" value="Genomic_DNA"/>
</dbReference>
<evidence type="ECO:0000313" key="5">
    <source>
        <dbReference type="EMBL" id="TYL56383.1"/>
    </source>
</evidence>
<name>A0A396FPU2_9FIRM</name>
<accession>A0A396FPU2</accession>
<reference evidence="5 8" key="3">
    <citation type="submission" date="2019-09" db="EMBL/GenBank/DDBJ databases">
        <title>Strain-level analysis of Eubacterium rectale using genomes from metagenomes.</title>
        <authorList>
            <person name="Karcher N."/>
            <person name="Segata N."/>
        </authorList>
    </citation>
    <scope>NUCLEOTIDE SEQUENCE [LARGE SCALE GENOMIC DNA]</scope>
    <source>
        <strain evidence="5 8">L2-21</strain>
    </source>
</reference>
<dbReference type="RefSeq" id="WP_012741740.1">
    <property type="nucleotide sequence ID" value="NZ_CP092643.1"/>
</dbReference>
<dbReference type="Proteomes" id="UP000283683">
    <property type="component" value="Unassembled WGS sequence"/>
</dbReference>
<evidence type="ECO:0000313" key="2">
    <source>
        <dbReference type="EMBL" id="MDB8018516.1"/>
    </source>
</evidence>
<evidence type="ECO:0000313" key="6">
    <source>
        <dbReference type="Proteomes" id="UP000266698"/>
    </source>
</evidence>
<proteinExistence type="predicted"/>